<dbReference type="InterPro" id="IPR036396">
    <property type="entry name" value="Cyt_P450_sf"/>
</dbReference>
<accession>A0ABR3WLM9</accession>
<dbReference type="SUPFAM" id="SSF48264">
    <property type="entry name" value="Cytochrome P450"/>
    <property type="match status" value="1"/>
</dbReference>
<keyword evidence="3" id="KW-0479">Metal-binding</keyword>
<dbReference type="EMBL" id="JAVDPF010000079">
    <property type="protein sequence ID" value="KAL1864535.1"/>
    <property type="molecule type" value="Genomic_DNA"/>
</dbReference>
<name>A0ABR3WLM9_9EURO</name>
<dbReference type="Pfam" id="PF00067">
    <property type="entry name" value="p450"/>
    <property type="match status" value="1"/>
</dbReference>
<reference evidence="7 8" key="1">
    <citation type="journal article" date="2024" name="IMA Fungus">
        <title>IMA Genome - F19 : A genome assembly and annotation guide to empower mycologists, including annotated draft genome sequences of Ceratocystis pirilliformis, Diaporthe australafricana, Fusarium ophioides, Paecilomyces lecythidis, and Sporothrix stenoceras.</title>
        <authorList>
            <person name="Aylward J."/>
            <person name="Wilson A.M."/>
            <person name="Visagie C.M."/>
            <person name="Spraker J."/>
            <person name="Barnes I."/>
            <person name="Buitendag C."/>
            <person name="Ceriani C."/>
            <person name="Del Mar Angel L."/>
            <person name="du Plessis D."/>
            <person name="Fuchs T."/>
            <person name="Gasser K."/>
            <person name="Kramer D."/>
            <person name="Li W."/>
            <person name="Munsamy K."/>
            <person name="Piso A."/>
            <person name="Price J.L."/>
            <person name="Sonnekus B."/>
            <person name="Thomas C."/>
            <person name="van der Nest A."/>
            <person name="van Dijk A."/>
            <person name="van Heerden A."/>
            <person name="van Vuuren N."/>
            <person name="Yilmaz N."/>
            <person name="Duong T.A."/>
            <person name="van der Merwe N.A."/>
            <person name="Wingfield M.J."/>
            <person name="Wingfield B.D."/>
        </authorList>
    </citation>
    <scope>NUCLEOTIDE SEQUENCE [LARGE SCALE GENOMIC DNA]</scope>
    <source>
        <strain evidence="7 8">CMW 18167</strain>
    </source>
</reference>
<keyword evidence="6" id="KW-0503">Monooxygenase</keyword>
<gene>
    <name evidence="7" type="ORF">Plec18167_009715</name>
</gene>
<comment type="cofactor">
    <cofactor evidence="1">
        <name>heme</name>
        <dbReference type="ChEBI" id="CHEBI:30413"/>
    </cofactor>
</comment>
<dbReference type="Gene3D" id="1.10.630.10">
    <property type="entry name" value="Cytochrome P450"/>
    <property type="match status" value="1"/>
</dbReference>
<dbReference type="InterPro" id="IPR050121">
    <property type="entry name" value="Cytochrome_P450_monoxygenase"/>
</dbReference>
<evidence type="ECO:0000256" key="3">
    <source>
        <dbReference type="ARBA" id="ARBA00022723"/>
    </source>
</evidence>
<evidence type="ECO:0000256" key="4">
    <source>
        <dbReference type="ARBA" id="ARBA00023002"/>
    </source>
</evidence>
<dbReference type="PANTHER" id="PTHR24305:SF187">
    <property type="entry name" value="P450, PUTATIVE (EUROFUNG)-RELATED"/>
    <property type="match status" value="1"/>
</dbReference>
<keyword evidence="4" id="KW-0560">Oxidoreductase</keyword>
<evidence type="ECO:0000256" key="2">
    <source>
        <dbReference type="ARBA" id="ARBA00010617"/>
    </source>
</evidence>
<evidence type="ECO:0008006" key="9">
    <source>
        <dbReference type="Google" id="ProtNLM"/>
    </source>
</evidence>
<keyword evidence="8" id="KW-1185">Reference proteome</keyword>
<protein>
    <recommendedName>
        <fullName evidence="9">Cytochrome P450</fullName>
    </recommendedName>
</protein>
<evidence type="ECO:0000256" key="5">
    <source>
        <dbReference type="ARBA" id="ARBA00023004"/>
    </source>
</evidence>
<dbReference type="PRINTS" id="PR00385">
    <property type="entry name" value="P450"/>
</dbReference>
<evidence type="ECO:0000313" key="7">
    <source>
        <dbReference type="EMBL" id="KAL1864535.1"/>
    </source>
</evidence>
<keyword evidence="5" id="KW-0408">Iron</keyword>
<sequence>MHKKYGDFVRTGTKKKCPKNFNALTIIRGPAGLTIFHPETLATIYDNYPFNKPAWYDNLRPYTGLNTHRSKYVHKHRRRVWDHAFTASALRSYQEVLKSKSNALDELVMKRAGHPIIINDFFYWASWDMMGQLGFSKTFGMLQGQKWHYAIQMLRKGLTFVGPYTSVPWLVRIAFDLRILPSVRNFIQMEDWCARQMDERIEISGHLIAWSVERNRLQKDLPTLYGDSIAIIVAGSDTVAHTLIYAFYHLARDSSQLRKLREEQADTDLQDFRQLQCLPHLNGIINEVLRLYPPVPTGGFRETPSEGAEIGGRWIPGKTLICAPRWTIGRRKETLLICDR</sequence>
<comment type="caution">
    <text evidence="7">The sequence shown here is derived from an EMBL/GenBank/DDBJ whole genome shotgun (WGS) entry which is preliminary data.</text>
</comment>
<dbReference type="Proteomes" id="UP001583193">
    <property type="component" value="Unassembled WGS sequence"/>
</dbReference>
<dbReference type="PANTHER" id="PTHR24305">
    <property type="entry name" value="CYTOCHROME P450"/>
    <property type="match status" value="1"/>
</dbReference>
<comment type="similarity">
    <text evidence="2">Belongs to the cytochrome P450 family.</text>
</comment>
<proteinExistence type="inferred from homology"/>
<evidence type="ECO:0000313" key="8">
    <source>
        <dbReference type="Proteomes" id="UP001583193"/>
    </source>
</evidence>
<evidence type="ECO:0000256" key="6">
    <source>
        <dbReference type="ARBA" id="ARBA00023033"/>
    </source>
</evidence>
<dbReference type="InterPro" id="IPR001128">
    <property type="entry name" value="Cyt_P450"/>
</dbReference>
<evidence type="ECO:0000256" key="1">
    <source>
        <dbReference type="ARBA" id="ARBA00001971"/>
    </source>
</evidence>
<organism evidence="7 8">
    <name type="scientific">Paecilomyces lecythidis</name>
    <dbReference type="NCBI Taxonomy" id="3004212"/>
    <lineage>
        <taxon>Eukaryota</taxon>
        <taxon>Fungi</taxon>
        <taxon>Dikarya</taxon>
        <taxon>Ascomycota</taxon>
        <taxon>Pezizomycotina</taxon>
        <taxon>Eurotiomycetes</taxon>
        <taxon>Eurotiomycetidae</taxon>
        <taxon>Eurotiales</taxon>
        <taxon>Thermoascaceae</taxon>
        <taxon>Paecilomyces</taxon>
    </lineage>
</organism>